<dbReference type="CDD" id="cd04301">
    <property type="entry name" value="NAT_SF"/>
    <property type="match status" value="1"/>
</dbReference>
<feature type="domain" description="N-acetyltransferase" evidence="1">
    <location>
        <begin position="14"/>
        <end position="155"/>
    </location>
</feature>
<evidence type="ECO:0000313" key="4">
    <source>
        <dbReference type="Proteomes" id="UP000034029"/>
    </source>
</evidence>
<keyword evidence="4" id="KW-1185">Reference proteome</keyword>
<organism evidence="3 5">
    <name type="scientific">Salinicoccus halodurans</name>
    <dbReference type="NCBI Taxonomy" id="407035"/>
    <lineage>
        <taxon>Bacteria</taxon>
        <taxon>Bacillati</taxon>
        <taxon>Bacillota</taxon>
        <taxon>Bacilli</taxon>
        <taxon>Bacillales</taxon>
        <taxon>Staphylococcaceae</taxon>
        <taxon>Salinicoccus</taxon>
    </lineage>
</organism>
<reference evidence="4" key="2">
    <citation type="submission" date="2015-04" db="EMBL/GenBank/DDBJ databases">
        <title>Complete genome sequence of Salinicoccus halodurans strain H3B36, isolated from the Qaidam basin of China.</title>
        <authorList>
            <person name="Ma Y."/>
            <person name="Jiang K."/>
            <person name="Xue Y."/>
        </authorList>
    </citation>
    <scope>NUCLEOTIDE SEQUENCE [LARGE SCALE GENOMIC DNA]</scope>
    <source>
        <strain evidence="4">H3B36</strain>
    </source>
</reference>
<dbReference type="SUPFAM" id="SSF55729">
    <property type="entry name" value="Acyl-CoA N-acyltransferases (Nat)"/>
    <property type="match status" value="1"/>
</dbReference>
<dbReference type="GO" id="GO:0016747">
    <property type="term" value="F:acyltransferase activity, transferring groups other than amino-acyl groups"/>
    <property type="evidence" value="ECO:0007669"/>
    <property type="project" value="InterPro"/>
</dbReference>
<evidence type="ECO:0000313" key="5">
    <source>
        <dbReference type="Proteomes" id="UP000183090"/>
    </source>
</evidence>
<proteinExistence type="predicted"/>
<gene>
    <name evidence="2" type="ORF">AAT16_02180</name>
    <name evidence="3" type="ORF">SAMN05216235_2090</name>
</gene>
<dbReference type="Proteomes" id="UP000183090">
    <property type="component" value="Unassembled WGS sequence"/>
</dbReference>
<accession>A0A0F7HKA7</accession>
<sequence length="155" mass="17964">METAFLSKKPQYKTEVARIIFERFHLDERRKGTFKETVKFFSQSGIESYPITMIALEGGKCIGTVSIYKNDLPERPEYQPWLAALYVLPGYRGRGVADRLVGDMLKHLSGLGYETIYAKTESETKYDYYAQKGWEILETLDVGGHDNYIFRKRNN</sequence>
<dbReference type="OrthoDB" id="9789053at2"/>
<dbReference type="InterPro" id="IPR000182">
    <property type="entry name" value="GNAT_dom"/>
</dbReference>
<dbReference type="Gene3D" id="3.40.630.30">
    <property type="match status" value="1"/>
</dbReference>
<name>A0A0F7HKA7_9STAP</name>
<evidence type="ECO:0000259" key="1">
    <source>
        <dbReference type="PROSITE" id="PS51186"/>
    </source>
</evidence>
<dbReference type="PROSITE" id="PS51186">
    <property type="entry name" value="GNAT"/>
    <property type="match status" value="1"/>
</dbReference>
<protein>
    <submittedName>
        <fullName evidence="3">Acetyltransferase (GNAT) family protein</fullName>
    </submittedName>
</protein>
<reference evidence="3 5" key="3">
    <citation type="submission" date="2016-10" db="EMBL/GenBank/DDBJ databases">
        <authorList>
            <person name="Varghese N."/>
            <person name="Submissions S."/>
        </authorList>
    </citation>
    <scope>NUCLEOTIDE SEQUENCE [LARGE SCALE GENOMIC DNA]</scope>
    <source>
        <strain evidence="3 5">CGMCC 1.6501</strain>
    </source>
</reference>
<evidence type="ECO:0000313" key="3">
    <source>
        <dbReference type="EMBL" id="SFK85153.1"/>
    </source>
</evidence>
<dbReference type="AlphaFoldDB" id="A0A0F7HKA7"/>
<dbReference type="Pfam" id="PF00583">
    <property type="entry name" value="Acetyltransf_1"/>
    <property type="match status" value="1"/>
</dbReference>
<dbReference type="RefSeq" id="WP_046789318.1">
    <property type="nucleotide sequence ID" value="NZ_CP011366.1"/>
</dbReference>
<dbReference type="EMBL" id="CP011366">
    <property type="protein sequence ID" value="AKG73126.1"/>
    <property type="molecule type" value="Genomic_DNA"/>
</dbReference>
<reference evidence="2 4" key="1">
    <citation type="journal article" date="2015" name="Int. J. Syst. Evol. Microbiol.">
        <title>Complete genome sequence of Salinicoccus halodurans H3B36, isolated from the Qaidam Basin in China.</title>
        <authorList>
            <person name="Jiang K."/>
            <person name="Xue Y."/>
            <person name="Ma Y."/>
        </authorList>
    </citation>
    <scope>NUCLEOTIDE SEQUENCE [LARGE SCALE GENOMIC DNA]</scope>
    <source>
        <strain evidence="2 4">H3B36</strain>
    </source>
</reference>
<dbReference type="EMBL" id="FOTB01000004">
    <property type="protein sequence ID" value="SFK85153.1"/>
    <property type="molecule type" value="Genomic_DNA"/>
</dbReference>
<dbReference type="Proteomes" id="UP000034029">
    <property type="component" value="Chromosome"/>
</dbReference>
<evidence type="ECO:0000313" key="2">
    <source>
        <dbReference type="EMBL" id="AKG73126.1"/>
    </source>
</evidence>
<dbReference type="KEGG" id="shv:AAT16_02180"/>
<dbReference type="InterPro" id="IPR016181">
    <property type="entry name" value="Acyl_CoA_acyltransferase"/>
</dbReference>